<proteinExistence type="predicted"/>
<name>A0A1Y2J6F7_TRAC3</name>
<reference evidence="1 2" key="1">
    <citation type="journal article" date="2015" name="Biotechnol. Biofuels">
        <title>Enhanced degradation of softwood versus hardwood by the white-rot fungus Pycnoporus coccineus.</title>
        <authorList>
            <person name="Couturier M."/>
            <person name="Navarro D."/>
            <person name="Chevret D."/>
            <person name="Henrissat B."/>
            <person name="Piumi F."/>
            <person name="Ruiz-Duenas F.J."/>
            <person name="Martinez A.T."/>
            <person name="Grigoriev I.V."/>
            <person name="Riley R."/>
            <person name="Lipzen A."/>
            <person name="Berrin J.G."/>
            <person name="Master E.R."/>
            <person name="Rosso M.N."/>
        </authorList>
    </citation>
    <scope>NUCLEOTIDE SEQUENCE [LARGE SCALE GENOMIC DNA]</scope>
    <source>
        <strain evidence="1 2">BRFM310</strain>
    </source>
</reference>
<organism evidence="1 2">
    <name type="scientific">Trametes coccinea (strain BRFM310)</name>
    <name type="common">Pycnoporus coccineus</name>
    <dbReference type="NCBI Taxonomy" id="1353009"/>
    <lineage>
        <taxon>Eukaryota</taxon>
        <taxon>Fungi</taxon>
        <taxon>Dikarya</taxon>
        <taxon>Basidiomycota</taxon>
        <taxon>Agaricomycotina</taxon>
        <taxon>Agaricomycetes</taxon>
        <taxon>Polyporales</taxon>
        <taxon>Polyporaceae</taxon>
        <taxon>Trametes</taxon>
    </lineage>
</organism>
<accession>A0A1Y2J6F7</accession>
<dbReference type="Proteomes" id="UP000193067">
    <property type="component" value="Unassembled WGS sequence"/>
</dbReference>
<dbReference type="EMBL" id="KZ084087">
    <property type="protein sequence ID" value="OSD08041.1"/>
    <property type="molecule type" value="Genomic_DNA"/>
</dbReference>
<keyword evidence="2" id="KW-1185">Reference proteome</keyword>
<evidence type="ECO:0000313" key="2">
    <source>
        <dbReference type="Proteomes" id="UP000193067"/>
    </source>
</evidence>
<protein>
    <submittedName>
        <fullName evidence="1">Uncharacterized protein</fullName>
    </submittedName>
</protein>
<sequence length="151" mass="16751">MNPSPRTHWSLPRHAAFQLEAAFEYYVHRRSAAKAGASGAESSVMRRRKDFFAASRAPAHLALTAAYVLPQVVGHDCSRRSSDNPTLRHPSGNTPLQMHCPLIGIYYADYCRTPRRSSCASIGNYLVFGALDWLTAFVCHPLQSSKPPMYG</sequence>
<evidence type="ECO:0000313" key="1">
    <source>
        <dbReference type="EMBL" id="OSD08041.1"/>
    </source>
</evidence>
<gene>
    <name evidence="1" type="ORF">PYCCODRAFT_379867</name>
</gene>
<dbReference type="AlphaFoldDB" id="A0A1Y2J6F7"/>